<feature type="domain" description="PAS" evidence="2">
    <location>
        <begin position="414"/>
        <end position="470"/>
    </location>
</feature>
<dbReference type="CDD" id="cd01949">
    <property type="entry name" value="GGDEF"/>
    <property type="match status" value="1"/>
</dbReference>
<dbReference type="FunFam" id="3.30.70.270:FF:000001">
    <property type="entry name" value="Diguanylate cyclase domain protein"/>
    <property type="match status" value="1"/>
</dbReference>
<dbReference type="SMART" id="SM00091">
    <property type="entry name" value="PAS"/>
    <property type="match status" value="1"/>
</dbReference>
<dbReference type="PANTHER" id="PTHR46663">
    <property type="entry name" value="DIGUANYLATE CYCLASE DGCT-RELATED"/>
    <property type="match status" value="1"/>
</dbReference>
<dbReference type="PROSITE" id="PS50112">
    <property type="entry name" value="PAS"/>
    <property type="match status" value="1"/>
</dbReference>
<dbReference type="NCBIfam" id="TIGR00254">
    <property type="entry name" value="GGDEF"/>
    <property type="match status" value="1"/>
</dbReference>
<dbReference type="InterPro" id="IPR000014">
    <property type="entry name" value="PAS"/>
</dbReference>
<dbReference type="Pfam" id="PF00990">
    <property type="entry name" value="GGDEF"/>
    <property type="match status" value="1"/>
</dbReference>
<dbReference type="InterPro" id="IPR003018">
    <property type="entry name" value="GAF"/>
</dbReference>
<evidence type="ECO:0000259" key="3">
    <source>
        <dbReference type="PROSITE" id="PS50887"/>
    </source>
</evidence>
<name>A0A7L5JP00_9BACT</name>
<dbReference type="Gene3D" id="3.30.450.40">
    <property type="match status" value="1"/>
</dbReference>
<evidence type="ECO:0000313" key="4">
    <source>
        <dbReference type="EMBL" id="QKJ26836.1"/>
    </source>
</evidence>
<dbReference type="SUPFAM" id="SSF55073">
    <property type="entry name" value="Nucleotide cyclase"/>
    <property type="match status" value="1"/>
</dbReference>
<accession>A0A7L5JP00</accession>
<sequence>MFKNRLFLKIISIFTLPILLIFVYSSFIVYQKNIMFKQVEIMKDNLVFVKNIKELIFAIDKEQNAVVKYFLTQKDKVDLQKEFKNSDELYNELLNTVKILNLESKVENLDYDLNRIKEIRQSLDSEKLNLYQISEAYKSTKKNILSSLFFSKHFKYANNYNLDLSKIVDFLSHDENSKYLKELLSSLLETIDKETNLFKDELLNDKNISILFLIIVFFTMGSLFFVLKTIVSKEQESYLKIKTYKDIYEILSKTNKFLTKTYDKESLYPNICEILAQNENFKFAFFYDVSDKKIYAKNGKLKQIISSQVNYYEDISHENLVSKTVKWQTNIIINNFYEKNLSVFYNEAKNLNINSMATFPIKKFDKVVGVMIIYSTQIGFFDKEVEVLFDKLVNDINHCLEKIKYEEQRLEQEDELRLSSYSFDIAEPMLITDTEGHIVRVNQAFCSIMGYTKDELIGRNPRIFKTPHQDYKFIEDMWNCLRINGFWTGELYNKKSNDEIIPLKGTITAIKDKNGKATHYLGQYFDIGKIKDKEKVLEYQATHDNLTGLPNRLLLTDRIEQAIRKVTRHKIIGGLIFIDLDNFKVINDTLGHDIGDALLITVAKKMKESIREEDTVSRVGGDEFVILLDNLGSTRDEARRNIKYLATKIKDALNSIDSIEGYKNISTPSIGITLFNDDSVSVKDLIKQADTAMYEAKKQGKNTIELFED</sequence>
<dbReference type="Pfam" id="PF13185">
    <property type="entry name" value="GAF_2"/>
    <property type="match status" value="1"/>
</dbReference>
<evidence type="ECO:0000313" key="5">
    <source>
        <dbReference type="Proteomes" id="UP000509513"/>
    </source>
</evidence>
<dbReference type="SUPFAM" id="SSF55781">
    <property type="entry name" value="GAF domain-like"/>
    <property type="match status" value="1"/>
</dbReference>
<dbReference type="Gene3D" id="3.30.70.270">
    <property type="match status" value="1"/>
</dbReference>
<feature type="transmembrane region" description="Helical" evidence="1">
    <location>
        <begin position="208"/>
        <end position="227"/>
    </location>
</feature>
<dbReference type="EMBL" id="CP054051">
    <property type="protein sequence ID" value="QKJ26836.1"/>
    <property type="molecule type" value="Genomic_DNA"/>
</dbReference>
<dbReference type="Gene3D" id="3.30.450.20">
    <property type="entry name" value="PAS domain"/>
    <property type="match status" value="1"/>
</dbReference>
<evidence type="ECO:0000259" key="2">
    <source>
        <dbReference type="PROSITE" id="PS50112"/>
    </source>
</evidence>
<dbReference type="CDD" id="cd00130">
    <property type="entry name" value="PAS"/>
    <property type="match status" value="1"/>
</dbReference>
<dbReference type="NCBIfam" id="TIGR00229">
    <property type="entry name" value="sensory_box"/>
    <property type="match status" value="1"/>
</dbReference>
<dbReference type="AlphaFoldDB" id="A0A7L5JP00"/>
<feature type="transmembrane region" description="Helical" evidence="1">
    <location>
        <begin position="6"/>
        <end position="30"/>
    </location>
</feature>
<dbReference type="PANTHER" id="PTHR46663:SF3">
    <property type="entry name" value="SLL0267 PROTEIN"/>
    <property type="match status" value="1"/>
</dbReference>
<dbReference type="GO" id="GO:0003824">
    <property type="term" value="F:catalytic activity"/>
    <property type="evidence" value="ECO:0007669"/>
    <property type="project" value="UniProtKB-ARBA"/>
</dbReference>
<evidence type="ECO:0000256" key="1">
    <source>
        <dbReference type="SAM" id="Phobius"/>
    </source>
</evidence>
<dbReference type="Proteomes" id="UP000509513">
    <property type="component" value="Chromosome"/>
</dbReference>
<dbReference type="SMART" id="SM00267">
    <property type="entry name" value="GGDEF"/>
    <property type="match status" value="1"/>
</dbReference>
<dbReference type="InterPro" id="IPR043128">
    <property type="entry name" value="Rev_trsase/Diguanyl_cyclase"/>
</dbReference>
<protein>
    <submittedName>
        <fullName evidence="4">Multi-sensor domain-containing diguanylate cyclase</fullName>
    </submittedName>
</protein>
<keyword evidence="1" id="KW-0812">Transmembrane</keyword>
<dbReference type="SUPFAM" id="SSF55785">
    <property type="entry name" value="PYP-like sensor domain (PAS domain)"/>
    <property type="match status" value="1"/>
</dbReference>
<gene>
    <name evidence="4" type="ORF">ACBT_0916</name>
</gene>
<reference evidence="4 5" key="1">
    <citation type="submission" date="2020-05" db="EMBL/GenBank/DDBJ databases">
        <title>Complete genome sequencing of Campylobacter and Arcobacter type strains.</title>
        <authorList>
            <person name="Miller W.G."/>
            <person name="Yee E."/>
        </authorList>
    </citation>
    <scope>NUCLEOTIDE SEQUENCE [LARGE SCALE GENOMIC DNA]</scope>
    <source>
        <strain evidence="4 5">LMG 21996</strain>
    </source>
</reference>
<feature type="domain" description="GGDEF" evidence="3">
    <location>
        <begin position="571"/>
        <end position="709"/>
    </location>
</feature>
<keyword evidence="1" id="KW-1133">Transmembrane helix</keyword>
<dbReference type="PROSITE" id="PS50887">
    <property type="entry name" value="GGDEF"/>
    <property type="match status" value="1"/>
</dbReference>
<organism evidence="4 5">
    <name type="scientific">Aliarcobacter cibarius</name>
    <dbReference type="NCBI Taxonomy" id="255507"/>
    <lineage>
        <taxon>Bacteria</taxon>
        <taxon>Pseudomonadati</taxon>
        <taxon>Campylobacterota</taxon>
        <taxon>Epsilonproteobacteria</taxon>
        <taxon>Campylobacterales</taxon>
        <taxon>Arcobacteraceae</taxon>
        <taxon>Aliarcobacter</taxon>
    </lineage>
</organism>
<dbReference type="InterPro" id="IPR035965">
    <property type="entry name" value="PAS-like_dom_sf"/>
</dbReference>
<proteinExistence type="predicted"/>
<dbReference type="InterPro" id="IPR029016">
    <property type="entry name" value="GAF-like_dom_sf"/>
</dbReference>
<dbReference type="KEGG" id="acib:ACBT_0916"/>
<dbReference type="InterPro" id="IPR029787">
    <property type="entry name" value="Nucleotide_cyclase"/>
</dbReference>
<dbReference type="Pfam" id="PF13426">
    <property type="entry name" value="PAS_9"/>
    <property type="match status" value="1"/>
</dbReference>
<dbReference type="InterPro" id="IPR052163">
    <property type="entry name" value="DGC-Regulatory_Protein"/>
</dbReference>
<dbReference type="InterPro" id="IPR000160">
    <property type="entry name" value="GGDEF_dom"/>
</dbReference>
<keyword evidence="1" id="KW-0472">Membrane</keyword>